<reference evidence="9" key="1">
    <citation type="submission" date="2021-12" db="EMBL/GenBank/DDBJ databases">
        <title>Description of Gramella crocea sp. nov., a new bacterium isolated from activated sludge.</title>
        <authorList>
            <person name="Zhang X."/>
        </authorList>
    </citation>
    <scope>NUCLEOTIDE SEQUENCE</scope>
    <source>
        <strain evidence="9">YB25</strain>
    </source>
</reference>
<comment type="catalytic activity">
    <reaction evidence="1">
        <text>Hydrolysis of terminal non-reducing N-acetyl-D-hexosamine residues in N-acetyl-beta-D-hexosaminides.</text>
        <dbReference type="EC" id="3.2.1.52"/>
    </reaction>
</comment>
<evidence type="ECO:0000256" key="2">
    <source>
        <dbReference type="ARBA" id="ARBA00006285"/>
    </source>
</evidence>
<dbReference type="PANTHER" id="PTHR22600:SF57">
    <property type="entry name" value="BETA-N-ACETYLHEXOSAMINIDASE"/>
    <property type="match status" value="1"/>
</dbReference>
<keyword evidence="10" id="KW-1185">Reference proteome</keyword>
<evidence type="ECO:0000256" key="3">
    <source>
        <dbReference type="ARBA" id="ARBA00012663"/>
    </source>
</evidence>
<dbReference type="RefSeq" id="WP_240096288.1">
    <property type="nucleotide sequence ID" value="NZ_JAJSON010000010.1"/>
</dbReference>
<dbReference type="Gene3D" id="3.20.20.80">
    <property type="entry name" value="Glycosidases"/>
    <property type="match status" value="1"/>
</dbReference>
<dbReference type="SUPFAM" id="SSF51445">
    <property type="entry name" value="(Trans)glycosidases"/>
    <property type="match status" value="1"/>
</dbReference>
<evidence type="ECO:0000256" key="5">
    <source>
        <dbReference type="ARBA" id="ARBA00023295"/>
    </source>
</evidence>
<feature type="domain" description="Beta-hexosaminidase bacterial type N-terminal" evidence="8">
    <location>
        <begin position="43"/>
        <end position="160"/>
    </location>
</feature>
<dbReference type="GO" id="GO:0005975">
    <property type="term" value="P:carbohydrate metabolic process"/>
    <property type="evidence" value="ECO:0007669"/>
    <property type="project" value="InterPro"/>
</dbReference>
<comment type="caution">
    <text evidence="9">The sequence shown here is derived from an EMBL/GenBank/DDBJ whole genome shotgun (WGS) entry which is preliminary data.</text>
</comment>
<accession>A0A9X1UV79</accession>
<dbReference type="EMBL" id="JAJSON010000010">
    <property type="protein sequence ID" value="MCG9970721.1"/>
    <property type="molecule type" value="Genomic_DNA"/>
</dbReference>
<dbReference type="InterPro" id="IPR029018">
    <property type="entry name" value="Hex-like_dom2"/>
</dbReference>
<dbReference type="GO" id="GO:0016020">
    <property type="term" value="C:membrane"/>
    <property type="evidence" value="ECO:0007669"/>
    <property type="project" value="TreeGrafter"/>
</dbReference>
<keyword evidence="5" id="KW-0326">Glycosidase</keyword>
<dbReference type="AlphaFoldDB" id="A0A9X1UV79"/>
<dbReference type="InterPro" id="IPR017853">
    <property type="entry name" value="GH"/>
</dbReference>
<dbReference type="InterPro" id="IPR015883">
    <property type="entry name" value="Glyco_hydro_20_cat"/>
</dbReference>
<dbReference type="EC" id="3.2.1.52" evidence="3"/>
<comment type="similarity">
    <text evidence="2">Belongs to the glycosyl hydrolase 20 family.</text>
</comment>
<evidence type="ECO:0000256" key="1">
    <source>
        <dbReference type="ARBA" id="ARBA00001231"/>
    </source>
</evidence>
<evidence type="ECO:0000313" key="9">
    <source>
        <dbReference type="EMBL" id="MCG9970721.1"/>
    </source>
</evidence>
<dbReference type="CDD" id="cd06563">
    <property type="entry name" value="GH20_chitobiase-like"/>
    <property type="match status" value="1"/>
</dbReference>
<evidence type="ECO:0000313" key="10">
    <source>
        <dbReference type="Proteomes" id="UP001139344"/>
    </source>
</evidence>
<dbReference type="InterPro" id="IPR015882">
    <property type="entry name" value="HEX_bac_N"/>
</dbReference>
<dbReference type="PANTHER" id="PTHR22600">
    <property type="entry name" value="BETA-HEXOSAMINIDASE"/>
    <property type="match status" value="1"/>
</dbReference>
<keyword evidence="4" id="KW-0378">Hydrolase</keyword>
<name>A0A9X1UV79_9FLAO</name>
<protein>
    <recommendedName>
        <fullName evidence="3">beta-N-acetylhexosaminidase</fullName>
        <ecNumber evidence="3">3.2.1.52</ecNumber>
    </recommendedName>
</protein>
<evidence type="ECO:0000256" key="6">
    <source>
        <dbReference type="PIRSR" id="PIRSR625705-1"/>
    </source>
</evidence>
<dbReference type="SUPFAM" id="SSF55545">
    <property type="entry name" value="beta-N-acetylhexosaminidase-like domain"/>
    <property type="match status" value="1"/>
</dbReference>
<feature type="domain" description="Glycoside hydrolase family 20 catalytic" evidence="7">
    <location>
        <begin position="163"/>
        <end position="530"/>
    </location>
</feature>
<dbReference type="InterPro" id="IPR025705">
    <property type="entry name" value="Beta_hexosaminidase_sua/sub"/>
</dbReference>
<evidence type="ECO:0000259" key="8">
    <source>
        <dbReference type="Pfam" id="PF02838"/>
    </source>
</evidence>
<dbReference type="Proteomes" id="UP001139344">
    <property type="component" value="Unassembled WGS sequence"/>
</dbReference>
<evidence type="ECO:0000259" key="7">
    <source>
        <dbReference type="Pfam" id="PF00728"/>
    </source>
</evidence>
<organism evidence="9 10">
    <name type="scientific">Christiangramia crocea</name>
    <dbReference type="NCBI Taxonomy" id="2904124"/>
    <lineage>
        <taxon>Bacteria</taxon>
        <taxon>Pseudomonadati</taxon>
        <taxon>Bacteroidota</taxon>
        <taxon>Flavobacteriia</taxon>
        <taxon>Flavobacteriales</taxon>
        <taxon>Flavobacteriaceae</taxon>
        <taxon>Christiangramia</taxon>
    </lineage>
</organism>
<dbReference type="GO" id="GO:0030203">
    <property type="term" value="P:glycosaminoglycan metabolic process"/>
    <property type="evidence" value="ECO:0007669"/>
    <property type="project" value="TreeGrafter"/>
</dbReference>
<dbReference type="PRINTS" id="PR00738">
    <property type="entry name" value="GLHYDRLASE20"/>
</dbReference>
<feature type="active site" description="Proton donor" evidence="6">
    <location>
        <position position="360"/>
    </location>
</feature>
<dbReference type="GO" id="GO:0004563">
    <property type="term" value="F:beta-N-acetylhexosaminidase activity"/>
    <property type="evidence" value="ECO:0007669"/>
    <property type="project" value="UniProtKB-EC"/>
</dbReference>
<sequence length="568" mass="64395">MKSILRFSLLRPAYALFFLGLLLNFSACNSSKYPDRENQEEDYQVVPLPSKLTPAPGAFLLSDDVSIQAGDFQKEAEFLEDYAKSDFQTEIGTSDGGKTITFAENPSIGEEAYNLKVTPEEISIEGGSAKGVFYAVQTLRQLMLTEDGELIVPAVEISDAPRFSYRGTHLDVARHFFDVDEVKKYLDILALHKINTFHWHLTEDQGWRIEIKKYPKLTEIGAYRNGTIVGHKPGTSNDNERTGGFYTQEEVKDIVGYAGERHITVIPEIELPGHSSAAIAAYPYLSCFPDEKTVVPNDMMSATSKKQQAEGRNKIVQETWGIFDDVYCAGKDSTFTFLQDVMDEVIPLFPSQYVHIGGDECPKANWERCPDCKKRMAEEGLADEHELQSYFIQRMEQYINSKGKKIIGWDEILEGGLAPNATVMSWRGEEGGIEAAKQGHDVIMTPTDYCYFDYYQAEDKDSEPLAIGGYLPVEKVYSYNPLPEELTSEQHEHILGTQANVWTEYIPDFDKLEYMLLPRLAAIAEVGWTENTEKDWDGFKNRLTGLREKYDQMELNYANHVFNNEEDN</sequence>
<evidence type="ECO:0000256" key="4">
    <source>
        <dbReference type="ARBA" id="ARBA00022801"/>
    </source>
</evidence>
<proteinExistence type="inferred from homology"/>
<gene>
    <name evidence="9" type="ORF">LU635_03645</name>
</gene>
<dbReference type="Gene3D" id="3.30.379.10">
    <property type="entry name" value="Chitobiase/beta-hexosaminidase domain 2-like"/>
    <property type="match status" value="1"/>
</dbReference>
<dbReference type="Pfam" id="PF02838">
    <property type="entry name" value="Glyco_hydro_20b"/>
    <property type="match status" value="1"/>
</dbReference>
<dbReference type="Pfam" id="PF00728">
    <property type="entry name" value="Glyco_hydro_20"/>
    <property type="match status" value="1"/>
</dbReference>